<proteinExistence type="predicted"/>
<keyword evidence="1" id="KW-0812">Transmembrane</keyword>
<organism evidence="2 3">
    <name type="scientific">Solilutibacter pythonis</name>
    <dbReference type="NCBI Taxonomy" id="2483112"/>
    <lineage>
        <taxon>Bacteria</taxon>
        <taxon>Pseudomonadati</taxon>
        <taxon>Pseudomonadota</taxon>
        <taxon>Gammaproteobacteria</taxon>
        <taxon>Lysobacterales</taxon>
        <taxon>Lysobacteraceae</taxon>
        <taxon>Solilutibacter</taxon>
    </lineage>
</organism>
<dbReference type="AlphaFoldDB" id="A0A3M2HSB6"/>
<name>A0A3M2HSB6_9GAMM</name>
<accession>A0A3M2HSB6</accession>
<dbReference type="Proteomes" id="UP000275012">
    <property type="component" value="Unassembled WGS sequence"/>
</dbReference>
<evidence type="ECO:0000256" key="1">
    <source>
        <dbReference type="SAM" id="Phobius"/>
    </source>
</evidence>
<dbReference type="EMBL" id="RFLY01000010">
    <property type="protein sequence ID" value="RMH91145.1"/>
    <property type="molecule type" value="Genomic_DNA"/>
</dbReference>
<feature type="transmembrane region" description="Helical" evidence="1">
    <location>
        <begin position="94"/>
        <end position="118"/>
    </location>
</feature>
<comment type="caution">
    <text evidence="2">The sequence shown here is derived from an EMBL/GenBank/DDBJ whole genome shotgun (WGS) entry which is preliminary data.</text>
</comment>
<reference evidence="2 3" key="1">
    <citation type="submission" date="2018-10" db="EMBL/GenBank/DDBJ databases">
        <title>Proposal of Lysobacter pythonis sp. nov. isolated from royal pythons (Python regius).</title>
        <authorList>
            <person name="Hans-Juergen B."/>
            <person name="Huptas C."/>
            <person name="Sandra B."/>
            <person name="Igor L."/>
            <person name="Joachim S."/>
            <person name="Siegfried S."/>
            <person name="Mareike W."/>
            <person name="Peter K."/>
        </authorList>
    </citation>
    <scope>NUCLEOTIDE SEQUENCE [LARGE SCALE GENOMIC DNA]</scope>
    <source>
        <strain evidence="2 3">4284/11</strain>
    </source>
</reference>
<keyword evidence="3" id="KW-1185">Reference proteome</keyword>
<keyword evidence="1" id="KW-0472">Membrane</keyword>
<evidence type="ECO:0000313" key="3">
    <source>
        <dbReference type="Proteomes" id="UP000275012"/>
    </source>
</evidence>
<keyword evidence="1" id="KW-1133">Transmembrane helix</keyword>
<sequence length="204" mass="22108">MNAFLQTTLTFPTVLWSVLFAFCAIYWLLAAFGILDLDFGDAEPPDSTAATGVLARFGLGGVPLMVALALVTFFGWIISYFVQLLLLGQLSGALRLAGGIVTAVLALAPAVLASSLLLRPLRKFIARLRPAVPPSLLGRVGTVTTPRVDEKDGMAKFDDGGAGLRLQVRARAPDTFKRGDRVVLLEYRDADNTWRVISEARFNR</sequence>
<feature type="transmembrane region" description="Helical" evidence="1">
    <location>
        <begin position="57"/>
        <end position="82"/>
    </location>
</feature>
<gene>
    <name evidence="2" type="ORF">EBB59_08360</name>
</gene>
<dbReference type="OrthoDB" id="8912654at2"/>
<feature type="transmembrane region" description="Helical" evidence="1">
    <location>
        <begin position="14"/>
        <end position="37"/>
    </location>
</feature>
<evidence type="ECO:0000313" key="2">
    <source>
        <dbReference type="EMBL" id="RMH91145.1"/>
    </source>
</evidence>
<protein>
    <submittedName>
        <fullName evidence="2">DUF1449 family protein</fullName>
    </submittedName>
</protein>
<dbReference type="RefSeq" id="WP_122101702.1">
    <property type="nucleotide sequence ID" value="NZ_RFLY01000010.1"/>
</dbReference>